<sequence>MQEREIREYLTAMQEKAHEGFLSLNGGEEYMSLKERGIDAARTRSMPEESPGTIPSGCLTPRDHKFRIPELLVCPRAPMKRRGSPKCVPRTTPVKFFAPPDIDLFFLNAYRSLPSGSRK</sequence>
<keyword evidence="2" id="KW-0131">Cell cycle</keyword>
<evidence type="ECO:0000256" key="2">
    <source>
        <dbReference type="ARBA" id="ARBA00023306"/>
    </source>
</evidence>
<dbReference type="PANTHER" id="PTHR33142">
    <property type="entry name" value="CYCLIN-DEPENDENT PROTEIN KINASE INHIBITOR SMR13"/>
    <property type="match status" value="1"/>
</dbReference>
<dbReference type="GO" id="GO:0004860">
    <property type="term" value="F:protein kinase inhibitor activity"/>
    <property type="evidence" value="ECO:0007669"/>
    <property type="project" value="UniProtKB-KW"/>
</dbReference>
<dbReference type="GO" id="GO:0032875">
    <property type="term" value="P:regulation of DNA endoreduplication"/>
    <property type="evidence" value="ECO:0007669"/>
    <property type="project" value="InterPro"/>
</dbReference>
<gene>
    <name evidence="3" type="ORF">SAY87_023926</name>
</gene>
<evidence type="ECO:0000313" key="3">
    <source>
        <dbReference type="EMBL" id="KAK4775965.1"/>
    </source>
</evidence>
<dbReference type="AlphaFoldDB" id="A0AAN7KZP6"/>
<dbReference type="PANTHER" id="PTHR33142:SF28">
    <property type="entry name" value="CYCLIN-DEPENDENT PROTEIN KINASE INHIBITOR SMR13"/>
    <property type="match status" value="1"/>
</dbReference>
<protein>
    <submittedName>
        <fullName evidence="3">Uncharacterized protein</fullName>
    </submittedName>
</protein>
<organism evidence="3 4">
    <name type="scientific">Trapa incisa</name>
    <dbReference type="NCBI Taxonomy" id="236973"/>
    <lineage>
        <taxon>Eukaryota</taxon>
        <taxon>Viridiplantae</taxon>
        <taxon>Streptophyta</taxon>
        <taxon>Embryophyta</taxon>
        <taxon>Tracheophyta</taxon>
        <taxon>Spermatophyta</taxon>
        <taxon>Magnoliopsida</taxon>
        <taxon>eudicotyledons</taxon>
        <taxon>Gunneridae</taxon>
        <taxon>Pentapetalae</taxon>
        <taxon>rosids</taxon>
        <taxon>malvids</taxon>
        <taxon>Myrtales</taxon>
        <taxon>Lythraceae</taxon>
        <taxon>Trapa</taxon>
    </lineage>
</organism>
<dbReference type="GO" id="GO:0005634">
    <property type="term" value="C:nucleus"/>
    <property type="evidence" value="ECO:0007669"/>
    <property type="project" value="TreeGrafter"/>
</dbReference>
<dbReference type="EMBL" id="JAXIOK010000003">
    <property type="protein sequence ID" value="KAK4775965.1"/>
    <property type="molecule type" value="Genomic_DNA"/>
</dbReference>
<keyword evidence="4" id="KW-1185">Reference proteome</keyword>
<evidence type="ECO:0000313" key="4">
    <source>
        <dbReference type="Proteomes" id="UP001345219"/>
    </source>
</evidence>
<reference evidence="3 4" key="1">
    <citation type="journal article" date="2023" name="Hortic Res">
        <title>Pangenome of water caltrop reveals structural variations and asymmetric subgenome divergence after allopolyploidization.</title>
        <authorList>
            <person name="Zhang X."/>
            <person name="Chen Y."/>
            <person name="Wang L."/>
            <person name="Yuan Y."/>
            <person name="Fang M."/>
            <person name="Shi L."/>
            <person name="Lu R."/>
            <person name="Comes H.P."/>
            <person name="Ma Y."/>
            <person name="Chen Y."/>
            <person name="Huang G."/>
            <person name="Zhou Y."/>
            <person name="Zheng Z."/>
            <person name="Qiu Y."/>
        </authorList>
    </citation>
    <scope>NUCLEOTIDE SEQUENCE [LARGE SCALE GENOMIC DNA]</scope>
    <source>
        <tissue evidence="3">Roots</tissue>
    </source>
</reference>
<dbReference type="InterPro" id="IPR040389">
    <property type="entry name" value="SMR"/>
</dbReference>
<dbReference type="Proteomes" id="UP001345219">
    <property type="component" value="Chromosome 18"/>
</dbReference>
<accession>A0AAN7KZP6</accession>
<comment type="caution">
    <text evidence="3">The sequence shown here is derived from an EMBL/GenBank/DDBJ whole genome shotgun (WGS) entry which is preliminary data.</text>
</comment>
<name>A0AAN7KZP6_9MYRT</name>
<keyword evidence="1" id="KW-0649">Protein kinase inhibitor</keyword>
<evidence type="ECO:0000256" key="1">
    <source>
        <dbReference type="ARBA" id="ARBA00023013"/>
    </source>
</evidence>
<proteinExistence type="predicted"/>